<dbReference type="EMBL" id="JAOYFB010000037">
    <property type="protein sequence ID" value="KAK4022605.1"/>
    <property type="molecule type" value="Genomic_DNA"/>
</dbReference>
<evidence type="ECO:0000313" key="1">
    <source>
        <dbReference type="EMBL" id="KAK4022605.1"/>
    </source>
</evidence>
<dbReference type="Proteomes" id="UP001234178">
    <property type="component" value="Unassembled WGS sequence"/>
</dbReference>
<sequence>MVGHRKIHSVVDRPDKTHEWNFAAGQFMEMQTPSLAYDSDHLEYANANIVTLFFFLFRETLSAENMEYSELSSSGSAC</sequence>
<accession>A0ABR0ABU4</accession>
<keyword evidence="2" id="KW-1185">Reference proteome</keyword>
<name>A0ABR0ABU4_9CRUS</name>
<organism evidence="1 2">
    <name type="scientific">Daphnia magna</name>
    <dbReference type="NCBI Taxonomy" id="35525"/>
    <lineage>
        <taxon>Eukaryota</taxon>
        <taxon>Metazoa</taxon>
        <taxon>Ecdysozoa</taxon>
        <taxon>Arthropoda</taxon>
        <taxon>Crustacea</taxon>
        <taxon>Branchiopoda</taxon>
        <taxon>Diplostraca</taxon>
        <taxon>Cladocera</taxon>
        <taxon>Anomopoda</taxon>
        <taxon>Daphniidae</taxon>
        <taxon>Daphnia</taxon>
    </lineage>
</organism>
<gene>
    <name evidence="1" type="ORF">OUZ56_008064</name>
</gene>
<comment type="caution">
    <text evidence="1">The sequence shown here is derived from an EMBL/GenBank/DDBJ whole genome shotgun (WGS) entry which is preliminary data.</text>
</comment>
<reference evidence="1 2" key="1">
    <citation type="journal article" date="2023" name="Nucleic Acids Res.">
        <title>The hologenome of Daphnia magna reveals possible DNA methylation and microbiome-mediated evolution of the host genome.</title>
        <authorList>
            <person name="Chaturvedi A."/>
            <person name="Li X."/>
            <person name="Dhandapani V."/>
            <person name="Marshall H."/>
            <person name="Kissane S."/>
            <person name="Cuenca-Cambronero M."/>
            <person name="Asole G."/>
            <person name="Calvet F."/>
            <person name="Ruiz-Romero M."/>
            <person name="Marangio P."/>
            <person name="Guigo R."/>
            <person name="Rago D."/>
            <person name="Mirbahai L."/>
            <person name="Eastwood N."/>
            <person name="Colbourne J.K."/>
            <person name="Zhou J."/>
            <person name="Mallon E."/>
            <person name="Orsini L."/>
        </authorList>
    </citation>
    <scope>NUCLEOTIDE SEQUENCE [LARGE SCALE GENOMIC DNA]</scope>
    <source>
        <strain evidence="1">LRV0_1</strain>
    </source>
</reference>
<evidence type="ECO:0000313" key="2">
    <source>
        <dbReference type="Proteomes" id="UP001234178"/>
    </source>
</evidence>
<protein>
    <submittedName>
        <fullName evidence="1">Uncharacterized protein</fullName>
    </submittedName>
</protein>
<proteinExistence type="predicted"/>